<keyword evidence="1" id="KW-1185">Reference proteome</keyword>
<proteinExistence type="predicted"/>
<evidence type="ECO:0000313" key="2">
    <source>
        <dbReference type="WBParaSite" id="ACRNAN_scaffold236.g12930.t1"/>
    </source>
</evidence>
<dbReference type="Proteomes" id="UP000887540">
    <property type="component" value="Unplaced"/>
</dbReference>
<dbReference type="WBParaSite" id="ACRNAN_scaffold236.g12930.t1">
    <property type="protein sequence ID" value="ACRNAN_scaffold236.g12930.t1"/>
    <property type="gene ID" value="ACRNAN_scaffold236.g12930"/>
</dbReference>
<sequence length="66" mass="7381">MNISIQDKVQETKKTFTGDINTILKTKTTECVVLFPDFQHICGQQGGKVTLPEIVAFCTAFKEECL</sequence>
<organism evidence="1 2">
    <name type="scientific">Acrobeloides nanus</name>
    <dbReference type="NCBI Taxonomy" id="290746"/>
    <lineage>
        <taxon>Eukaryota</taxon>
        <taxon>Metazoa</taxon>
        <taxon>Ecdysozoa</taxon>
        <taxon>Nematoda</taxon>
        <taxon>Chromadorea</taxon>
        <taxon>Rhabditida</taxon>
        <taxon>Tylenchina</taxon>
        <taxon>Cephalobomorpha</taxon>
        <taxon>Cephaloboidea</taxon>
        <taxon>Cephalobidae</taxon>
        <taxon>Acrobeloides</taxon>
    </lineage>
</organism>
<dbReference type="AlphaFoldDB" id="A0A914DE10"/>
<reference evidence="2" key="1">
    <citation type="submission" date="2022-11" db="UniProtKB">
        <authorList>
            <consortium name="WormBaseParasite"/>
        </authorList>
    </citation>
    <scope>IDENTIFICATION</scope>
</reference>
<protein>
    <submittedName>
        <fullName evidence="2">Uncharacterized protein</fullName>
    </submittedName>
</protein>
<name>A0A914DE10_9BILA</name>
<accession>A0A914DE10</accession>
<evidence type="ECO:0000313" key="1">
    <source>
        <dbReference type="Proteomes" id="UP000887540"/>
    </source>
</evidence>